<dbReference type="SUPFAM" id="SSF74650">
    <property type="entry name" value="Galactose mutarotase-like"/>
    <property type="match status" value="1"/>
</dbReference>
<dbReference type="AlphaFoldDB" id="A0AAQ3L9H8"/>
<accession>A0AAQ3L9H8</accession>
<evidence type="ECO:0008006" key="3">
    <source>
        <dbReference type="Google" id="ProtNLM"/>
    </source>
</evidence>
<proteinExistence type="predicted"/>
<dbReference type="KEGG" id="puo:RZN69_03320"/>
<dbReference type="Gene3D" id="2.70.98.10">
    <property type="match status" value="1"/>
</dbReference>
<keyword evidence="2" id="KW-1185">Reference proteome</keyword>
<dbReference type="Proteomes" id="UP001304300">
    <property type="component" value="Chromosome"/>
</dbReference>
<dbReference type="GO" id="GO:0005975">
    <property type="term" value="P:carbohydrate metabolic process"/>
    <property type="evidence" value="ECO:0007669"/>
    <property type="project" value="InterPro"/>
</dbReference>
<dbReference type="InterPro" id="IPR014718">
    <property type="entry name" value="GH-type_carb-bd"/>
</dbReference>
<organism evidence="1 2">
    <name type="scientific">Rubellicoccus peritrichatus</name>
    <dbReference type="NCBI Taxonomy" id="3080537"/>
    <lineage>
        <taxon>Bacteria</taxon>
        <taxon>Pseudomonadati</taxon>
        <taxon>Verrucomicrobiota</taxon>
        <taxon>Opitutia</taxon>
        <taxon>Puniceicoccales</taxon>
        <taxon>Cerasicoccaceae</taxon>
        <taxon>Rubellicoccus</taxon>
    </lineage>
</organism>
<evidence type="ECO:0000313" key="1">
    <source>
        <dbReference type="EMBL" id="WOO42104.1"/>
    </source>
</evidence>
<dbReference type="GO" id="GO:0030246">
    <property type="term" value="F:carbohydrate binding"/>
    <property type="evidence" value="ECO:0007669"/>
    <property type="project" value="InterPro"/>
</dbReference>
<dbReference type="RefSeq" id="WP_317834588.1">
    <property type="nucleotide sequence ID" value="NZ_CP136920.1"/>
</dbReference>
<dbReference type="GO" id="GO:0016853">
    <property type="term" value="F:isomerase activity"/>
    <property type="evidence" value="ECO:0007669"/>
    <property type="project" value="InterPro"/>
</dbReference>
<dbReference type="Pfam" id="PF01263">
    <property type="entry name" value="Aldose_epim"/>
    <property type="match status" value="1"/>
</dbReference>
<dbReference type="InterPro" id="IPR011013">
    <property type="entry name" value="Gal_mutarotase_sf_dom"/>
</dbReference>
<gene>
    <name evidence="1" type="ORF">RZN69_03320</name>
</gene>
<sequence>METIEVEGKQIRKWKVGASTFLAWPEAGSRLMNWHVQMADGSIRDVIHWPENANYDDIAHVRGGNPVLFPFSARTFCEGEIGFWKAPDGIRRPMQIHGYARDGKFELTSSSEKGFLATFIPSDACREAYPYQYKFCVRYRFEELSFIVDFELKNEDEQPIPWSAGHHFYFSLPWHEELSRKDYHVNIPAKKAFRQDVDGKLVPIKDFKQDSGFDDPAISDLIHCKLKHNAVILGPKSGEEALEILVGEHTVPSPWTTVVTWTMDDDSPFYCVEPWMGPPNSPEHKQGLHFVDPGKTEVFSVKVALV</sequence>
<reference evidence="1 2" key="1">
    <citation type="submission" date="2023-10" db="EMBL/GenBank/DDBJ databases">
        <title>Rubellicoccus peritrichatus gen. nov., sp. nov., isolated from an algae of coral reef tank.</title>
        <authorList>
            <person name="Luo J."/>
        </authorList>
    </citation>
    <scope>NUCLEOTIDE SEQUENCE [LARGE SCALE GENOMIC DNA]</scope>
    <source>
        <strain evidence="1 2">CR14</strain>
    </source>
</reference>
<name>A0AAQ3L9H8_9BACT</name>
<evidence type="ECO:0000313" key="2">
    <source>
        <dbReference type="Proteomes" id="UP001304300"/>
    </source>
</evidence>
<dbReference type="EMBL" id="CP136920">
    <property type="protein sequence ID" value="WOO42104.1"/>
    <property type="molecule type" value="Genomic_DNA"/>
</dbReference>
<protein>
    <recommendedName>
        <fullName evidence="3">Aldose epimerase</fullName>
    </recommendedName>
</protein>
<dbReference type="InterPro" id="IPR008183">
    <property type="entry name" value="Aldose_1/G6P_1-epimerase"/>
</dbReference>